<proteinExistence type="predicted"/>
<dbReference type="PATRIC" id="fig|29488.15.peg.3326"/>
<dbReference type="InterPro" id="IPR019701">
    <property type="entry name" value="Phage_P22_NinX"/>
</dbReference>
<dbReference type="Proteomes" id="UP000092665">
    <property type="component" value="Unassembled WGS sequence"/>
</dbReference>
<reference evidence="2" key="1">
    <citation type="submission" date="2015-11" db="EMBL/GenBank/DDBJ databases">
        <authorList>
            <person name="Tobias N.J."/>
            <person name="Mishra B."/>
            <person name="Gupta D.K."/>
            <person name="Thines M."/>
            <person name="Stinear T.P."/>
            <person name="Bode H.B."/>
        </authorList>
    </citation>
    <scope>NUCLEOTIDE SEQUENCE [LARGE SCALE GENOMIC DNA]</scope>
    <source>
        <strain evidence="2">PB45.5</strain>
    </source>
</reference>
<keyword evidence="2" id="KW-1185">Reference proteome</keyword>
<evidence type="ECO:0000313" key="2">
    <source>
        <dbReference type="Proteomes" id="UP000092665"/>
    </source>
</evidence>
<organism evidence="1 2">
    <name type="scientific">Photorhabdus namnaonensis</name>
    <dbReference type="NCBI Taxonomy" id="1851568"/>
    <lineage>
        <taxon>Bacteria</taxon>
        <taxon>Pseudomonadati</taxon>
        <taxon>Pseudomonadota</taxon>
        <taxon>Gammaproteobacteria</taxon>
        <taxon>Enterobacterales</taxon>
        <taxon>Morganellaceae</taxon>
        <taxon>Photorhabdus</taxon>
    </lineage>
</organism>
<gene>
    <name evidence="1" type="ORF">Phpb_03024</name>
</gene>
<protein>
    <recommendedName>
        <fullName evidence="3">DUF2591 domain-containing protein</fullName>
    </recommendedName>
</protein>
<dbReference type="RefSeq" id="WP_065391043.1">
    <property type="nucleotide sequence ID" value="NZ_CAWMQN010000077.1"/>
</dbReference>
<dbReference type="EMBL" id="LOIC01000077">
    <property type="protein sequence ID" value="OCA53920.1"/>
    <property type="molecule type" value="Genomic_DNA"/>
</dbReference>
<sequence>MKIKTSELTGRALDYAVAICDGWSADYLNKNPDAIPAYSTEWSECGPLIDEYYISVIERVDYWVADRPGFGVAKGSTAKEAICRAMITELDDVEIPDEILTGDEYE</sequence>
<name>A0A1B8YFR6_9GAMM</name>
<comment type="caution">
    <text evidence="1">The sequence shown here is derived from an EMBL/GenBank/DDBJ whole genome shotgun (WGS) entry which is preliminary data.</text>
</comment>
<dbReference type="Pfam" id="PF10765">
    <property type="entry name" value="Phage_P22_NinX"/>
    <property type="match status" value="1"/>
</dbReference>
<evidence type="ECO:0000313" key="1">
    <source>
        <dbReference type="EMBL" id="OCA53920.1"/>
    </source>
</evidence>
<evidence type="ECO:0008006" key="3">
    <source>
        <dbReference type="Google" id="ProtNLM"/>
    </source>
</evidence>
<accession>A0A1B8YFR6</accession>
<dbReference type="AlphaFoldDB" id="A0A1B8YFR6"/>